<name>A0A0G1U7L1_9BACT</name>
<accession>A0A0G1U7L1</accession>
<comment type="caution">
    <text evidence="1">The sequence shown here is derived from an EMBL/GenBank/DDBJ whole genome shotgun (WGS) entry which is preliminary data.</text>
</comment>
<sequence length="117" mass="13515">MNSRITVQIEFHGIGRGQALWDLQNTDQKITLYFREAFPDIDLIVTAITDDKEVYIGGRVQERFTGTPYVRIYHTCKDAATLAPILDIISKYPGMYRYSIQIIYMNYIPPDRSGHLP</sequence>
<organism evidence="1 2">
    <name type="scientific">Candidatus Wolfebacteria bacterium GW2011_GWA2_47_9b</name>
    <dbReference type="NCBI Taxonomy" id="1619005"/>
    <lineage>
        <taxon>Bacteria</taxon>
        <taxon>Candidatus Wolfeibacteriota</taxon>
    </lineage>
</organism>
<evidence type="ECO:0000313" key="1">
    <source>
        <dbReference type="EMBL" id="KKU90101.1"/>
    </source>
</evidence>
<dbReference type="EMBL" id="LCPB01000006">
    <property type="protein sequence ID" value="KKU90101.1"/>
    <property type="molecule type" value="Genomic_DNA"/>
</dbReference>
<proteinExistence type="predicted"/>
<gene>
    <name evidence="1" type="ORF">UY19_C0006G0039</name>
</gene>
<dbReference type="Proteomes" id="UP000033882">
    <property type="component" value="Unassembled WGS sequence"/>
</dbReference>
<evidence type="ECO:0000313" key="2">
    <source>
        <dbReference type="Proteomes" id="UP000033882"/>
    </source>
</evidence>
<reference evidence="1 2" key="1">
    <citation type="journal article" date="2015" name="Nature">
        <title>rRNA introns, odd ribosomes, and small enigmatic genomes across a large radiation of phyla.</title>
        <authorList>
            <person name="Brown C.T."/>
            <person name="Hug L.A."/>
            <person name="Thomas B.C."/>
            <person name="Sharon I."/>
            <person name="Castelle C.J."/>
            <person name="Singh A."/>
            <person name="Wilkins M.J."/>
            <person name="Williams K.H."/>
            <person name="Banfield J.F."/>
        </authorList>
    </citation>
    <scope>NUCLEOTIDE SEQUENCE [LARGE SCALE GENOMIC DNA]</scope>
</reference>
<dbReference type="AlphaFoldDB" id="A0A0G1U7L1"/>
<protein>
    <submittedName>
        <fullName evidence="1">Uncharacterized protein</fullName>
    </submittedName>
</protein>